<dbReference type="PANTHER" id="PTHR45902:SF1">
    <property type="entry name" value="LATROPHILIN RECEPTOR-LIKE PROTEIN A"/>
    <property type="match status" value="1"/>
</dbReference>
<evidence type="ECO:0000256" key="3">
    <source>
        <dbReference type="ARBA" id="ARBA00022989"/>
    </source>
</evidence>
<evidence type="ECO:0000259" key="6">
    <source>
        <dbReference type="PROSITE" id="PS50261"/>
    </source>
</evidence>
<comment type="caution">
    <text evidence="7">The sequence shown here is derived from an EMBL/GenBank/DDBJ whole genome shotgun (WGS) entry which is preliminary data.</text>
</comment>
<dbReference type="PROSITE" id="PS50261">
    <property type="entry name" value="G_PROTEIN_RECEP_F2_4"/>
    <property type="match status" value="1"/>
</dbReference>
<evidence type="ECO:0000256" key="4">
    <source>
        <dbReference type="ARBA" id="ARBA00023136"/>
    </source>
</evidence>
<feature type="transmembrane region" description="Helical" evidence="5">
    <location>
        <begin position="101"/>
        <end position="128"/>
    </location>
</feature>
<evidence type="ECO:0000313" key="7">
    <source>
        <dbReference type="EMBL" id="PIK40740.1"/>
    </source>
</evidence>
<dbReference type="AlphaFoldDB" id="A0A2G8JYB9"/>
<dbReference type="Gene3D" id="1.20.1070.10">
    <property type="entry name" value="Rhodopsin 7-helix transmembrane proteins"/>
    <property type="match status" value="1"/>
</dbReference>
<gene>
    <name evidence="7" type="ORF">BSL78_22402</name>
</gene>
<dbReference type="Proteomes" id="UP000230750">
    <property type="component" value="Unassembled WGS sequence"/>
</dbReference>
<comment type="subcellular location">
    <subcellularLocation>
        <location evidence="1">Membrane</location>
        <topology evidence="1">Multi-pass membrane protein</topology>
    </subcellularLocation>
</comment>
<organism evidence="7 8">
    <name type="scientific">Stichopus japonicus</name>
    <name type="common">Sea cucumber</name>
    <dbReference type="NCBI Taxonomy" id="307972"/>
    <lineage>
        <taxon>Eukaryota</taxon>
        <taxon>Metazoa</taxon>
        <taxon>Echinodermata</taxon>
        <taxon>Eleutherozoa</taxon>
        <taxon>Echinozoa</taxon>
        <taxon>Holothuroidea</taxon>
        <taxon>Aspidochirotacea</taxon>
        <taxon>Aspidochirotida</taxon>
        <taxon>Stichopodidae</taxon>
        <taxon>Apostichopus</taxon>
    </lineage>
</organism>
<dbReference type="InterPro" id="IPR053231">
    <property type="entry name" value="GPCR_LN-TM7"/>
</dbReference>
<keyword evidence="4 5" id="KW-0472">Membrane</keyword>
<dbReference type="Pfam" id="PF00002">
    <property type="entry name" value="7tm_2"/>
    <property type="match status" value="1"/>
</dbReference>
<feature type="transmembrane region" description="Helical" evidence="5">
    <location>
        <begin position="148"/>
        <end position="169"/>
    </location>
</feature>
<sequence>MTSQVQVVLELVTTSFEIIGSLLAKAGSTSSQNSDACKSLNIVEFLAYCPSKVEDPTLFCDSECIISGTLLILYSVDEDGIYGIVYGSNSGCWIGGPKINLYAFGIPVAVSVVINMIFFIHITVSICIQKRSSRRIRKTKEESHLRELVIYSKIFIILGLTWVIGFAAALFDKPWLWYLFIIFTSLQGLFIFLAFTVKSEIWGMWRKRLGMSSDSYISSSQGVYYQPGKGKKTSGLTATSTV</sequence>
<dbReference type="GO" id="GO:0004930">
    <property type="term" value="F:G protein-coupled receptor activity"/>
    <property type="evidence" value="ECO:0007669"/>
    <property type="project" value="InterPro"/>
</dbReference>
<name>A0A2G8JYB9_STIJA</name>
<evidence type="ECO:0000256" key="2">
    <source>
        <dbReference type="ARBA" id="ARBA00022692"/>
    </source>
</evidence>
<feature type="domain" description="G-protein coupled receptors family 2 profile 2" evidence="6">
    <location>
        <begin position="65"/>
        <end position="199"/>
    </location>
</feature>
<dbReference type="OrthoDB" id="10062228at2759"/>
<feature type="transmembrane region" description="Helical" evidence="5">
    <location>
        <begin position="175"/>
        <end position="197"/>
    </location>
</feature>
<evidence type="ECO:0000313" key="8">
    <source>
        <dbReference type="Proteomes" id="UP000230750"/>
    </source>
</evidence>
<dbReference type="GO" id="GO:0016020">
    <property type="term" value="C:membrane"/>
    <property type="evidence" value="ECO:0007669"/>
    <property type="project" value="UniProtKB-SubCell"/>
</dbReference>
<evidence type="ECO:0000256" key="5">
    <source>
        <dbReference type="SAM" id="Phobius"/>
    </source>
</evidence>
<dbReference type="InterPro" id="IPR017981">
    <property type="entry name" value="GPCR_2-like_7TM"/>
</dbReference>
<accession>A0A2G8JYB9</accession>
<keyword evidence="7" id="KW-0675">Receptor</keyword>
<dbReference type="PANTHER" id="PTHR45902">
    <property type="entry name" value="LATROPHILIN RECEPTOR-LIKE PROTEIN A"/>
    <property type="match status" value="1"/>
</dbReference>
<evidence type="ECO:0000256" key="1">
    <source>
        <dbReference type="ARBA" id="ARBA00004141"/>
    </source>
</evidence>
<keyword evidence="2 5" id="KW-0812">Transmembrane</keyword>
<dbReference type="InterPro" id="IPR000832">
    <property type="entry name" value="GPCR_2_secretin-like"/>
</dbReference>
<keyword evidence="8" id="KW-1185">Reference proteome</keyword>
<proteinExistence type="predicted"/>
<dbReference type="GO" id="GO:0007166">
    <property type="term" value="P:cell surface receptor signaling pathway"/>
    <property type="evidence" value="ECO:0007669"/>
    <property type="project" value="InterPro"/>
</dbReference>
<dbReference type="EMBL" id="MRZV01001088">
    <property type="protein sequence ID" value="PIK40740.1"/>
    <property type="molecule type" value="Genomic_DNA"/>
</dbReference>
<reference evidence="7 8" key="1">
    <citation type="journal article" date="2017" name="PLoS Biol.">
        <title>The sea cucumber genome provides insights into morphological evolution and visceral regeneration.</title>
        <authorList>
            <person name="Zhang X."/>
            <person name="Sun L."/>
            <person name="Yuan J."/>
            <person name="Sun Y."/>
            <person name="Gao Y."/>
            <person name="Zhang L."/>
            <person name="Li S."/>
            <person name="Dai H."/>
            <person name="Hamel J.F."/>
            <person name="Liu C."/>
            <person name="Yu Y."/>
            <person name="Liu S."/>
            <person name="Lin W."/>
            <person name="Guo K."/>
            <person name="Jin S."/>
            <person name="Xu P."/>
            <person name="Storey K.B."/>
            <person name="Huan P."/>
            <person name="Zhang T."/>
            <person name="Zhou Y."/>
            <person name="Zhang J."/>
            <person name="Lin C."/>
            <person name="Li X."/>
            <person name="Xing L."/>
            <person name="Huo D."/>
            <person name="Sun M."/>
            <person name="Wang L."/>
            <person name="Mercier A."/>
            <person name="Li F."/>
            <person name="Yang H."/>
            <person name="Xiang J."/>
        </authorList>
    </citation>
    <scope>NUCLEOTIDE SEQUENCE [LARGE SCALE GENOMIC DNA]</scope>
    <source>
        <strain evidence="7">Shaxun</strain>
        <tissue evidence="7">Muscle</tissue>
    </source>
</reference>
<protein>
    <submittedName>
        <fullName evidence="7">Putative G-protein coupled receptor</fullName>
    </submittedName>
</protein>
<keyword evidence="3 5" id="KW-1133">Transmembrane helix</keyword>